<feature type="transmembrane region" description="Helical" evidence="1">
    <location>
        <begin position="7"/>
        <end position="27"/>
    </location>
</feature>
<dbReference type="InterPro" id="IPR013901">
    <property type="entry name" value="Anthrone_oxy"/>
</dbReference>
<proteinExistence type="predicted"/>
<feature type="transmembrane region" description="Helical" evidence="1">
    <location>
        <begin position="85"/>
        <end position="104"/>
    </location>
</feature>
<dbReference type="EMBL" id="SMFQ01000004">
    <property type="protein sequence ID" value="TCJ84823.1"/>
    <property type="molecule type" value="Genomic_DNA"/>
</dbReference>
<keyword evidence="1" id="KW-0472">Membrane</keyword>
<feature type="transmembrane region" description="Helical" evidence="1">
    <location>
        <begin position="57"/>
        <end position="78"/>
    </location>
</feature>
<dbReference type="Pfam" id="PF08592">
    <property type="entry name" value="Anthrone_oxy"/>
    <property type="match status" value="1"/>
</dbReference>
<keyword evidence="1" id="KW-0812">Transmembrane</keyword>
<reference evidence="2 3" key="1">
    <citation type="submission" date="2019-03" db="EMBL/GenBank/DDBJ databases">
        <title>Genomic Encyclopedia of Type Strains, Phase IV (KMG-IV): sequencing the most valuable type-strain genomes for metagenomic binning, comparative biology and taxonomic classification.</title>
        <authorList>
            <person name="Goeker M."/>
        </authorList>
    </citation>
    <scope>NUCLEOTIDE SEQUENCE [LARGE SCALE GENOMIC DNA]</scope>
    <source>
        <strain evidence="2 3">DSM 24830</strain>
    </source>
</reference>
<feature type="transmembrane region" description="Helical" evidence="1">
    <location>
        <begin position="135"/>
        <end position="153"/>
    </location>
</feature>
<dbReference type="Proteomes" id="UP000294887">
    <property type="component" value="Unassembled WGS sequence"/>
</dbReference>
<dbReference type="OrthoDB" id="428263at2"/>
<protein>
    <submittedName>
        <fullName evidence="2">Putative membrane protein</fullName>
    </submittedName>
</protein>
<evidence type="ECO:0000256" key="1">
    <source>
        <dbReference type="SAM" id="Phobius"/>
    </source>
</evidence>
<sequence length="155" mass="17275">MKSNLQFPLLFLATLLAGLLAGFFYTWSFTIMQSLDLIGDSNAATAMISINANIRNGWFGVIFFGTPLSILFSLILIFGARNKRLLLWVSFALVFAISTLVITFTKHLPLNDELANSSNWASYVGPWVLWNHARMVTSFLAFASMLCTLVSLLKK</sequence>
<evidence type="ECO:0000313" key="2">
    <source>
        <dbReference type="EMBL" id="TCJ84823.1"/>
    </source>
</evidence>
<organism evidence="2 3">
    <name type="scientific">Cocleimonas flava</name>
    <dbReference type="NCBI Taxonomy" id="634765"/>
    <lineage>
        <taxon>Bacteria</taxon>
        <taxon>Pseudomonadati</taxon>
        <taxon>Pseudomonadota</taxon>
        <taxon>Gammaproteobacteria</taxon>
        <taxon>Thiotrichales</taxon>
        <taxon>Thiotrichaceae</taxon>
        <taxon>Cocleimonas</taxon>
    </lineage>
</organism>
<keyword evidence="1" id="KW-1133">Transmembrane helix</keyword>
<dbReference type="AlphaFoldDB" id="A0A4R1EU98"/>
<comment type="caution">
    <text evidence="2">The sequence shown here is derived from an EMBL/GenBank/DDBJ whole genome shotgun (WGS) entry which is preliminary data.</text>
</comment>
<dbReference type="RefSeq" id="WP_131906556.1">
    <property type="nucleotide sequence ID" value="NZ_BAAAFU010000006.1"/>
</dbReference>
<accession>A0A4R1EU98</accession>
<evidence type="ECO:0000313" key="3">
    <source>
        <dbReference type="Proteomes" id="UP000294887"/>
    </source>
</evidence>
<name>A0A4R1EU98_9GAMM</name>
<keyword evidence="3" id="KW-1185">Reference proteome</keyword>
<gene>
    <name evidence="2" type="ORF">EV695_2784</name>
</gene>